<comment type="caution">
    <text evidence="1">The sequence shown here is derived from an EMBL/GenBank/DDBJ whole genome shotgun (WGS) entry which is preliminary data.</text>
</comment>
<dbReference type="AlphaFoldDB" id="A0A0F9UMV3"/>
<gene>
    <name evidence="1" type="ORF">LCGC14_0244140</name>
</gene>
<reference evidence="1" key="1">
    <citation type="journal article" date="2015" name="Nature">
        <title>Complex archaea that bridge the gap between prokaryotes and eukaryotes.</title>
        <authorList>
            <person name="Spang A."/>
            <person name="Saw J.H."/>
            <person name="Jorgensen S.L."/>
            <person name="Zaremba-Niedzwiedzka K."/>
            <person name="Martijn J."/>
            <person name="Lind A.E."/>
            <person name="van Eijk R."/>
            <person name="Schleper C."/>
            <person name="Guy L."/>
            <person name="Ettema T.J."/>
        </authorList>
    </citation>
    <scope>NUCLEOTIDE SEQUENCE</scope>
</reference>
<name>A0A0F9UMV3_9ZZZZ</name>
<proteinExistence type="predicted"/>
<dbReference type="EMBL" id="LAZR01000125">
    <property type="protein sequence ID" value="KKN88807.1"/>
    <property type="molecule type" value="Genomic_DNA"/>
</dbReference>
<organism evidence="1">
    <name type="scientific">marine sediment metagenome</name>
    <dbReference type="NCBI Taxonomy" id="412755"/>
    <lineage>
        <taxon>unclassified sequences</taxon>
        <taxon>metagenomes</taxon>
        <taxon>ecological metagenomes</taxon>
    </lineage>
</organism>
<accession>A0A0F9UMV3</accession>
<evidence type="ECO:0000313" key="1">
    <source>
        <dbReference type="EMBL" id="KKN88807.1"/>
    </source>
</evidence>
<protein>
    <submittedName>
        <fullName evidence="1">Uncharacterized protein</fullName>
    </submittedName>
</protein>
<sequence length="274" mass="31014">MHNEITKLLGLHRDCLNLERARESLNQQLHGVIKRAVQDHHCKGKTCFVKKYALCTKDGALATAVHKKWMLHVKPDEIDRTSTDPIEVFAAKVEIMALAMVPAIRGFDPQIRQYHKDITAIVAGMPIASWVGRPGKGTPGLSLLAVGRILAEAGADLRNFATPAKLWKRFGLGMVSENAQDPMVRQRLRRGTEMAKLHGYNPSRRSMMFVVQGTVHQNGKKTNNEFYQYSEGVKAKAAAAHPDWTTGHIFLHQRRLLSKRILRELWKQWRKVSD</sequence>